<dbReference type="SUPFAM" id="SSF103190">
    <property type="entry name" value="Sensory domain-like"/>
    <property type="match status" value="1"/>
</dbReference>
<evidence type="ECO:0000259" key="1">
    <source>
        <dbReference type="PROSITE" id="PS50883"/>
    </source>
</evidence>
<dbReference type="CDD" id="cd01948">
    <property type="entry name" value="EAL"/>
    <property type="match status" value="1"/>
</dbReference>
<protein>
    <submittedName>
        <fullName evidence="2">EAL domain-containing protein</fullName>
    </submittedName>
</protein>
<dbReference type="PANTHER" id="PTHR33121">
    <property type="entry name" value="CYCLIC DI-GMP PHOSPHODIESTERASE PDEF"/>
    <property type="match status" value="1"/>
</dbReference>
<dbReference type="RefSeq" id="WP_205458729.1">
    <property type="nucleotide sequence ID" value="NZ_JAFHKK010000008.1"/>
</dbReference>
<evidence type="ECO:0000313" key="2">
    <source>
        <dbReference type="EMBL" id="MBN2964183.1"/>
    </source>
</evidence>
<reference evidence="3" key="2">
    <citation type="submission" date="2021-02" db="EMBL/GenBank/DDBJ databases">
        <title>Sulfurospirillum tamanensis sp. nov.</title>
        <authorList>
            <person name="Merkel A.Y."/>
        </authorList>
    </citation>
    <scope>NUCLEOTIDE SEQUENCE [LARGE SCALE GENOMIC DNA]</scope>
    <source>
        <strain evidence="3">T05b</strain>
    </source>
</reference>
<dbReference type="PANTHER" id="PTHR33121:SF70">
    <property type="entry name" value="SIGNALING PROTEIN YKOW"/>
    <property type="match status" value="1"/>
</dbReference>
<organism evidence="2 3">
    <name type="scientific">Sulfurospirillum tamanense</name>
    <dbReference type="NCBI Taxonomy" id="2813362"/>
    <lineage>
        <taxon>Bacteria</taxon>
        <taxon>Pseudomonadati</taxon>
        <taxon>Campylobacterota</taxon>
        <taxon>Epsilonproteobacteria</taxon>
        <taxon>Campylobacterales</taxon>
        <taxon>Sulfurospirillaceae</taxon>
        <taxon>Sulfurospirillum</taxon>
    </lineage>
</organism>
<proteinExistence type="predicted"/>
<dbReference type="PROSITE" id="PS50883">
    <property type="entry name" value="EAL"/>
    <property type="match status" value="1"/>
</dbReference>
<dbReference type="Gene3D" id="3.30.450.20">
    <property type="entry name" value="PAS domain"/>
    <property type="match status" value="1"/>
</dbReference>
<name>A0ABS2WRF0_9BACT</name>
<dbReference type="SMART" id="SM00052">
    <property type="entry name" value="EAL"/>
    <property type="match status" value="1"/>
</dbReference>
<evidence type="ECO:0000313" key="3">
    <source>
        <dbReference type="Proteomes" id="UP000703590"/>
    </source>
</evidence>
<gene>
    <name evidence="2" type="ORF">JWV37_05280</name>
</gene>
<dbReference type="EMBL" id="JAFHKK010000008">
    <property type="protein sequence ID" value="MBN2964183.1"/>
    <property type="molecule type" value="Genomic_DNA"/>
</dbReference>
<dbReference type="InterPro" id="IPR035919">
    <property type="entry name" value="EAL_sf"/>
</dbReference>
<dbReference type="Gene3D" id="3.20.20.450">
    <property type="entry name" value="EAL domain"/>
    <property type="match status" value="1"/>
</dbReference>
<reference evidence="2 3" key="3">
    <citation type="submission" date="2021-02" db="EMBL/GenBank/DDBJ databases">
        <authorList>
            <person name="Merkel A.Y."/>
        </authorList>
    </citation>
    <scope>NUCLEOTIDE SEQUENCE [LARGE SCALE GENOMIC DNA]</scope>
    <source>
        <strain evidence="2 3">T05b</strain>
    </source>
</reference>
<dbReference type="Proteomes" id="UP000703590">
    <property type="component" value="Unassembled WGS sequence"/>
</dbReference>
<reference evidence="2 3" key="1">
    <citation type="submission" date="2021-02" db="EMBL/GenBank/DDBJ databases">
        <title>Sulfurospirillum tamanensis sp. nov.</title>
        <authorList>
            <person name="Frolova A."/>
            <person name="Merkel A."/>
            <person name="Slobodkin A."/>
        </authorList>
    </citation>
    <scope>NUCLEOTIDE SEQUENCE [LARGE SCALE GENOMIC DNA]</scope>
    <source>
        <strain evidence="2 3">T05b</strain>
    </source>
</reference>
<sequence length="399" mass="45059">MVTALIETDSICIFFQPIVSIRHAKVIGLEALARAYDAQSELIAPSFLFAQAKKEGASFELDKFVRKKAIQAFVPHYHADTGLFLFLNFESHLLDQKLDFSAFEFDKIVAELGIPPRSVVLEIKEDEVQNSHHLKLFCEHYRNLGFIIALDDFGAGSSTFDRLAIVRPNIVKLDRSLVFNLHQNFIHQEILKAITNMCFNIGALVLCEGVESEEEILKALRFDVDIFQGFWFAKPSSTAPSSPLLFQKIQHVGNIHSEHAKLSLHKKTQLIRIATKHAQTIIEKISTSTTEDLRNYLCQADDLEAIYRIDATTGLQIGQTIIDISGGCFFQPAKEGDNHSLKEYFYITKESQRRNFLSQKYISQASGAMCRTFAQVFKKDGREQILCLDLKASAFLATS</sequence>
<accession>A0ABS2WRF0</accession>
<dbReference type="InterPro" id="IPR050706">
    <property type="entry name" value="Cyclic-di-GMP_PDE-like"/>
</dbReference>
<dbReference type="SUPFAM" id="SSF141868">
    <property type="entry name" value="EAL domain-like"/>
    <property type="match status" value="1"/>
</dbReference>
<dbReference type="InterPro" id="IPR029151">
    <property type="entry name" value="Sensor-like_sf"/>
</dbReference>
<feature type="domain" description="EAL" evidence="1">
    <location>
        <begin position="1"/>
        <end position="249"/>
    </location>
</feature>
<dbReference type="InterPro" id="IPR001633">
    <property type="entry name" value="EAL_dom"/>
</dbReference>
<keyword evidence="3" id="KW-1185">Reference proteome</keyword>
<dbReference type="Pfam" id="PF00563">
    <property type="entry name" value="EAL"/>
    <property type="match status" value="1"/>
</dbReference>
<comment type="caution">
    <text evidence="2">The sequence shown here is derived from an EMBL/GenBank/DDBJ whole genome shotgun (WGS) entry which is preliminary data.</text>
</comment>